<dbReference type="PANTHER" id="PTHR37835:SF1">
    <property type="entry name" value="ALPHA-CLOSTRIPAIN"/>
    <property type="match status" value="1"/>
</dbReference>
<accession>A0A2N5ZJ89</accession>
<evidence type="ECO:0008006" key="3">
    <source>
        <dbReference type="Google" id="ProtNLM"/>
    </source>
</evidence>
<protein>
    <recommendedName>
        <fullName evidence="3">Clostripain family protease</fullName>
    </recommendedName>
</protein>
<dbReference type="Gene3D" id="3.40.50.11970">
    <property type="match status" value="1"/>
</dbReference>
<dbReference type="PANTHER" id="PTHR37835">
    <property type="entry name" value="ALPHA-CLOSTRIPAIN"/>
    <property type="match status" value="1"/>
</dbReference>
<dbReference type="EMBL" id="PKTG01000054">
    <property type="protein sequence ID" value="PLX18691.1"/>
    <property type="molecule type" value="Genomic_DNA"/>
</dbReference>
<proteinExistence type="predicted"/>
<dbReference type="InterPro" id="IPR005077">
    <property type="entry name" value="Peptidase_C11"/>
</dbReference>
<dbReference type="AlphaFoldDB" id="A0A2N5ZJ89"/>
<dbReference type="Pfam" id="PF03415">
    <property type="entry name" value="Peptidase_C11"/>
    <property type="match status" value="1"/>
</dbReference>
<gene>
    <name evidence="1" type="ORF">C0601_04105</name>
</gene>
<sequence>MKKKLLALSIMAILIFVFTGCNPLGKYIKKDMKVSEEEKSHKPWTVMVYVAADINKDLAELLIEEVKSVLAVGSGKNVHIVTQIDFPGKKKTAERYYVYKDVLARRAELEKVNMGDPATLESFLNWGMSYKADKYALLIMGKGTGWISMDQFQNKRSFAYSDSDNDSISMQEMKSVFSRVLRGKKFDTIAFNSGFMNQIEVAYQLRKYAKYMIAAETDMPGIGFEYSVFLQGLKDIDLEVPDFARRVFLSGGAKHKFMVRRANDILKEIKEHKYDNWDDDYHYVPEIHEKICKQIRSSSYQIAMMDLSKIDEFAQQLKTFVDSMVEYKKENLEDFEYSIRFAKDHSSCFASLFKEANGKKEYVDLNDFLMELYNRINDVDRLDILRDTVEKLYNVVVDKYYDG</sequence>
<dbReference type="PROSITE" id="PS51257">
    <property type="entry name" value="PROKAR_LIPOPROTEIN"/>
    <property type="match status" value="1"/>
</dbReference>
<reference evidence="1 2" key="1">
    <citation type="submission" date="2017-11" db="EMBL/GenBank/DDBJ databases">
        <title>Genome-resolved metagenomics identifies genetic mobility, metabolic interactions, and unexpected diversity in perchlorate-reducing communities.</title>
        <authorList>
            <person name="Barnum T.P."/>
            <person name="Figueroa I.A."/>
            <person name="Carlstrom C.I."/>
            <person name="Lucas L.N."/>
            <person name="Engelbrektson A.L."/>
            <person name="Coates J.D."/>
        </authorList>
    </citation>
    <scope>NUCLEOTIDE SEQUENCE [LARGE SCALE GENOMIC DNA]</scope>
    <source>
        <strain evidence="1">BM706</strain>
    </source>
</reference>
<comment type="caution">
    <text evidence="1">The sequence shown here is derived from an EMBL/GenBank/DDBJ whole genome shotgun (WGS) entry which is preliminary data.</text>
</comment>
<evidence type="ECO:0000313" key="2">
    <source>
        <dbReference type="Proteomes" id="UP000234857"/>
    </source>
</evidence>
<organism evidence="1 2">
    <name type="scientific">Muiribacterium halophilum</name>
    <dbReference type="NCBI Taxonomy" id="2053465"/>
    <lineage>
        <taxon>Bacteria</taxon>
        <taxon>Candidatus Muiribacteriota</taxon>
        <taxon>Candidatus Muiribacteriia</taxon>
        <taxon>Candidatus Muiribacteriales</taxon>
        <taxon>Candidatus Muiribacteriaceae</taxon>
        <taxon>Candidatus Muiribacterium</taxon>
    </lineage>
</organism>
<name>A0A2N5ZJ89_MUIH1</name>
<dbReference type="Proteomes" id="UP000234857">
    <property type="component" value="Unassembled WGS sequence"/>
</dbReference>
<evidence type="ECO:0000313" key="1">
    <source>
        <dbReference type="EMBL" id="PLX18691.1"/>
    </source>
</evidence>